<feature type="domain" description="Glycosyltransferase subfamily 4-like N-terminal" evidence="4">
    <location>
        <begin position="20"/>
        <end position="168"/>
    </location>
</feature>
<evidence type="ECO:0000313" key="5">
    <source>
        <dbReference type="EMBL" id="OGH00056.1"/>
    </source>
</evidence>
<dbReference type="Pfam" id="PF13439">
    <property type="entry name" value="Glyco_transf_4"/>
    <property type="match status" value="1"/>
</dbReference>
<evidence type="ECO:0000256" key="2">
    <source>
        <dbReference type="ARBA" id="ARBA00022679"/>
    </source>
</evidence>
<dbReference type="InterPro" id="IPR001296">
    <property type="entry name" value="Glyco_trans_1"/>
</dbReference>
<dbReference type="Proteomes" id="UP000177583">
    <property type="component" value="Unassembled WGS sequence"/>
</dbReference>
<dbReference type="InterPro" id="IPR028098">
    <property type="entry name" value="Glyco_trans_4-like_N"/>
</dbReference>
<dbReference type="AlphaFoldDB" id="A0A1F6GPG1"/>
<dbReference type="SUPFAM" id="SSF53756">
    <property type="entry name" value="UDP-Glycosyltransferase/glycogen phosphorylase"/>
    <property type="match status" value="1"/>
</dbReference>
<sequence length="372" mass="40747">MEPTDFFLAINTRWWNAEAHYAFNLALALTQAGHQVTVLANAASPVAQRAAQAGLAVWTELDLDNNRPWVQWGNYRKLRARLSQGRLPVVVSFKSSGSWIFSLARKRWPGLVLVRVRGEARRPKTNGLNRWAYGPQGCNGVLGAGSQIADWIRELVGPEQKVGVLYYGAPPLASRPAGGRDQSPAPLELPQGKTVYCLLGRTQAVKGHQICLEAFALLAEPESHLLLLVKDLEEYPLELQNIKEKITSLGLDSQVTVVGQRSDLFEILQSVQVGVIPSLGSEVNCRVLVEFFSLSIPVVAFGVGTLPQLVDSGRNGWLCPTISAEALAEGLKQAGAQYPAWGKEAGADYRAKYRLEVFGARFLDFFAQLGTR</sequence>
<protein>
    <recommendedName>
        <fullName evidence="7">Glycosyltransferase subfamily 4-like N-terminal domain-containing protein</fullName>
    </recommendedName>
</protein>
<evidence type="ECO:0000313" key="6">
    <source>
        <dbReference type="Proteomes" id="UP000177583"/>
    </source>
</evidence>
<name>A0A1F6GPG1_9PROT</name>
<comment type="caution">
    <text evidence="5">The sequence shown here is derived from an EMBL/GenBank/DDBJ whole genome shotgun (WGS) entry which is preliminary data.</text>
</comment>
<feature type="domain" description="Glycosyl transferase family 1" evidence="3">
    <location>
        <begin position="181"/>
        <end position="334"/>
    </location>
</feature>
<dbReference type="CDD" id="cd03801">
    <property type="entry name" value="GT4_PimA-like"/>
    <property type="match status" value="1"/>
</dbReference>
<dbReference type="Gene3D" id="3.40.50.2000">
    <property type="entry name" value="Glycogen Phosphorylase B"/>
    <property type="match status" value="2"/>
</dbReference>
<evidence type="ECO:0008006" key="7">
    <source>
        <dbReference type="Google" id="ProtNLM"/>
    </source>
</evidence>
<evidence type="ECO:0000259" key="3">
    <source>
        <dbReference type="Pfam" id="PF00534"/>
    </source>
</evidence>
<keyword evidence="2" id="KW-0808">Transferase</keyword>
<dbReference type="PANTHER" id="PTHR12526:SF510">
    <property type="entry name" value="D-INOSITOL 3-PHOSPHATE GLYCOSYLTRANSFERASE"/>
    <property type="match status" value="1"/>
</dbReference>
<proteinExistence type="predicted"/>
<organism evidence="5 6">
    <name type="scientific">Candidatus Lambdaproteobacteria bacterium RIFOXYD2_FULL_56_26</name>
    <dbReference type="NCBI Taxonomy" id="1817773"/>
    <lineage>
        <taxon>Bacteria</taxon>
        <taxon>Pseudomonadati</taxon>
        <taxon>Pseudomonadota</taxon>
        <taxon>Candidatus Lambdaproteobacteria</taxon>
    </lineage>
</organism>
<gene>
    <name evidence="5" type="ORF">A2557_04205</name>
</gene>
<dbReference type="GO" id="GO:0016757">
    <property type="term" value="F:glycosyltransferase activity"/>
    <property type="evidence" value="ECO:0007669"/>
    <property type="project" value="UniProtKB-KW"/>
</dbReference>
<reference evidence="5 6" key="1">
    <citation type="journal article" date="2016" name="Nat. Commun.">
        <title>Thousands of microbial genomes shed light on interconnected biogeochemical processes in an aquifer system.</title>
        <authorList>
            <person name="Anantharaman K."/>
            <person name="Brown C.T."/>
            <person name="Hug L.A."/>
            <person name="Sharon I."/>
            <person name="Castelle C.J."/>
            <person name="Probst A.J."/>
            <person name="Thomas B.C."/>
            <person name="Singh A."/>
            <person name="Wilkins M.J."/>
            <person name="Karaoz U."/>
            <person name="Brodie E.L."/>
            <person name="Williams K.H."/>
            <person name="Hubbard S.S."/>
            <person name="Banfield J.F."/>
        </authorList>
    </citation>
    <scope>NUCLEOTIDE SEQUENCE [LARGE SCALE GENOMIC DNA]</scope>
</reference>
<evidence type="ECO:0000256" key="1">
    <source>
        <dbReference type="ARBA" id="ARBA00022676"/>
    </source>
</evidence>
<dbReference type="Pfam" id="PF00534">
    <property type="entry name" value="Glycos_transf_1"/>
    <property type="match status" value="1"/>
</dbReference>
<keyword evidence="1" id="KW-0328">Glycosyltransferase</keyword>
<dbReference type="EMBL" id="MFNF01000050">
    <property type="protein sequence ID" value="OGH00056.1"/>
    <property type="molecule type" value="Genomic_DNA"/>
</dbReference>
<evidence type="ECO:0000259" key="4">
    <source>
        <dbReference type="Pfam" id="PF13439"/>
    </source>
</evidence>
<accession>A0A1F6GPG1</accession>
<dbReference type="PANTHER" id="PTHR12526">
    <property type="entry name" value="GLYCOSYLTRANSFERASE"/>
    <property type="match status" value="1"/>
</dbReference>